<comment type="caution">
    <text evidence="1">The sequence shown here is derived from an EMBL/GenBank/DDBJ whole genome shotgun (WGS) entry which is preliminary data.</text>
</comment>
<protein>
    <recommendedName>
        <fullName evidence="3">DUF4924 domain-containing protein</fullName>
    </recommendedName>
</protein>
<dbReference type="STRING" id="266762.HQ36_06090"/>
<dbReference type="AlphaFoldDB" id="A0A0A2G2H2"/>
<evidence type="ECO:0008006" key="3">
    <source>
        <dbReference type="Google" id="ProtNLM"/>
    </source>
</evidence>
<dbReference type="EMBL" id="JQZW01000012">
    <property type="protein sequence ID" value="KGN97468.1"/>
    <property type="molecule type" value="Genomic_DNA"/>
</dbReference>
<gene>
    <name evidence="1" type="ORF">HQ36_06090</name>
</gene>
<dbReference type="RefSeq" id="WP_025842919.1">
    <property type="nucleotide sequence ID" value="NZ_JQZW01000012.1"/>
</dbReference>
<keyword evidence="2" id="KW-1185">Reference proteome</keyword>
<proteinExistence type="predicted"/>
<evidence type="ECO:0000313" key="2">
    <source>
        <dbReference type="Proteomes" id="UP000030134"/>
    </source>
</evidence>
<dbReference type="Proteomes" id="UP000030134">
    <property type="component" value="Unassembled WGS sequence"/>
</dbReference>
<organism evidence="1 2">
    <name type="scientific">Porphyromonas gingivicanis</name>
    <dbReference type="NCBI Taxonomy" id="266762"/>
    <lineage>
        <taxon>Bacteria</taxon>
        <taxon>Pseudomonadati</taxon>
        <taxon>Bacteroidota</taxon>
        <taxon>Bacteroidia</taxon>
        <taxon>Bacteroidales</taxon>
        <taxon>Porphyromonadaceae</taxon>
        <taxon>Porphyromonas</taxon>
    </lineage>
</organism>
<dbReference type="Pfam" id="PF16271">
    <property type="entry name" value="DUF4924"/>
    <property type="match status" value="1"/>
</dbReference>
<reference evidence="1 2" key="1">
    <citation type="submission" date="2014-08" db="EMBL/GenBank/DDBJ databases">
        <title>Porphyromonas gingivicanis strain:COT-022_OH1391 Genome sequencing.</title>
        <authorList>
            <person name="Wallis C."/>
            <person name="Deusch O."/>
            <person name="O'Flynn C."/>
            <person name="Davis I."/>
            <person name="Jospin G."/>
            <person name="Darling A.E."/>
            <person name="Coil D.A."/>
            <person name="Alexiev A."/>
            <person name="Horsfall A."/>
            <person name="Kirkwood N."/>
            <person name="Harris S."/>
            <person name="Eisen J.A."/>
        </authorList>
    </citation>
    <scope>NUCLEOTIDE SEQUENCE [LARGE SCALE GENOMIC DNA]</scope>
    <source>
        <strain evidence="2">COT-022 OH1391</strain>
    </source>
</reference>
<evidence type="ECO:0000313" key="1">
    <source>
        <dbReference type="EMBL" id="KGN97468.1"/>
    </source>
</evidence>
<name>A0A0A2G2H2_9PORP</name>
<accession>A0A0A2G2H2</accession>
<sequence length="183" mass="21454">MDNQLFSQPIMQKLRDENPAEYLLYIWKLEELVRAFPSQETFQEYCNGLLTDKENVPLVTLLRKVYAELQEEELLEKMGTHSQDIRCLIKTLEDLHLRLLEDEREEIYQGLHLQVLPSIIALQKKNGAQAKGEIETCLEAIYGLHRLQSTQKEVFPDTLEMLKKFGLLLKVLGEKRMTYKESE</sequence>
<dbReference type="OrthoDB" id="1095125at2"/>
<dbReference type="InterPro" id="IPR032574">
    <property type="entry name" value="DUF4924"/>
</dbReference>